<dbReference type="GO" id="GO:0030527">
    <property type="term" value="F:structural constituent of chromatin"/>
    <property type="evidence" value="ECO:0007669"/>
    <property type="project" value="InterPro"/>
</dbReference>
<dbReference type="SUPFAM" id="SSF47729">
    <property type="entry name" value="IHF-like DNA-binding proteins"/>
    <property type="match status" value="1"/>
</dbReference>
<dbReference type="Pfam" id="PF00216">
    <property type="entry name" value="Bac_DNA_binding"/>
    <property type="match status" value="1"/>
</dbReference>
<reference evidence="2 3" key="1">
    <citation type="submission" date="2017-05" db="EMBL/GenBank/DDBJ databases">
        <title>The Genome Sequence of Enterococcus faecium 7H8_DIV0219.</title>
        <authorList>
            <consortium name="The Broad Institute Genomics Platform"/>
            <consortium name="The Broad Institute Genomic Center for Infectious Diseases"/>
            <person name="Earl A."/>
            <person name="Manson A."/>
            <person name="Schwartman J."/>
            <person name="Gilmore M."/>
            <person name="Abouelleil A."/>
            <person name="Cao P."/>
            <person name="Chapman S."/>
            <person name="Cusick C."/>
            <person name="Shea T."/>
            <person name="Young S."/>
            <person name="Neafsey D."/>
            <person name="Nusbaum C."/>
            <person name="Birren B."/>
        </authorList>
    </citation>
    <scope>NUCLEOTIDE SEQUENCE [LARGE SCALE GENOMIC DNA]</scope>
    <source>
        <strain evidence="2 3">7H8_DIV0219</strain>
    </source>
</reference>
<evidence type="ECO:0000313" key="3">
    <source>
        <dbReference type="Proteomes" id="UP000194885"/>
    </source>
</evidence>
<dbReference type="InterPro" id="IPR000119">
    <property type="entry name" value="Hist_DNA-bd"/>
</dbReference>
<dbReference type="EMBL" id="NGKW01000003">
    <property type="protein sequence ID" value="OTN93649.1"/>
    <property type="molecule type" value="Genomic_DNA"/>
</dbReference>
<comment type="caution">
    <text evidence="2">The sequence shown here is derived from an EMBL/GenBank/DDBJ whole genome shotgun (WGS) entry which is preliminary data.</text>
</comment>
<evidence type="ECO:0000256" key="1">
    <source>
        <dbReference type="ARBA" id="ARBA00021922"/>
    </source>
</evidence>
<proteinExistence type="predicted"/>
<dbReference type="Proteomes" id="UP000194885">
    <property type="component" value="Unassembled WGS sequence"/>
</dbReference>
<organism evidence="2 3">
    <name type="scientific">Enterococcus faecium</name>
    <name type="common">Streptococcus faecium</name>
    <dbReference type="NCBI Taxonomy" id="1352"/>
    <lineage>
        <taxon>Bacteria</taxon>
        <taxon>Bacillati</taxon>
        <taxon>Bacillota</taxon>
        <taxon>Bacilli</taxon>
        <taxon>Lactobacillales</taxon>
        <taxon>Enterococcaceae</taxon>
        <taxon>Enterococcus</taxon>
    </lineage>
</organism>
<dbReference type="GO" id="GO:0003677">
    <property type="term" value="F:DNA binding"/>
    <property type="evidence" value="ECO:0007669"/>
    <property type="project" value="InterPro"/>
</dbReference>
<evidence type="ECO:0000313" key="2">
    <source>
        <dbReference type="EMBL" id="OTN93649.1"/>
    </source>
</evidence>
<dbReference type="RefSeq" id="WP_086323362.1">
    <property type="nucleotide sequence ID" value="NZ_NGKW01000003.1"/>
</dbReference>
<accession>A0A242BEA2</accession>
<dbReference type="AlphaFoldDB" id="A0A242BEA2"/>
<protein>
    <recommendedName>
        <fullName evidence="1">DNA-binding protein HU</fullName>
    </recommendedName>
</protein>
<dbReference type="InterPro" id="IPR010992">
    <property type="entry name" value="IHF-like_DNA-bd_dom_sf"/>
</dbReference>
<dbReference type="Gene3D" id="4.10.520.10">
    <property type="entry name" value="IHF-like DNA-binding proteins"/>
    <property type="match status" value="1"/>
</dbReference>
<name>A0A242BEA2_ENTFC</name>
<sequence length="89" mass="10194">MIGRHDLAKEVAAEIEMDDKMIQNLFGLLLDKMIEHLQNGEAIKLNRFGKFLIVEKSLSTSETGEQERHSVRYVEFVPGSELSDKSMNR</sequence>
<gene>
    <name evidence="2" type="ORF">A5810_001525</name>
</gene>